<accession>A0ABM9XQX0</accession>
<organism evidence="1 2">
    <name type="scientific">Corynebacterium glucuronolyticum ATCC 51866</name>
    <dbReference type="NCBI Taxonomy" id="548478"/>
    <lineage>
        <taxon>Bacteria</taxon>
        <taxon>Bacillati</taxon>
        <taxon>Actinomycetota</taxon>
        <taxon>Actinomycetes</taxon>
        <taxon>Mycobacteriales</taxon>
        <taxon>Corynebacteriaceae</taxon>
        <taxon>Corynebacterium</taxon>
    </lineage>
</organism>
<sequence length="136" mass="14457">MCLVAVGPLCVRRCLFCGPSVSILRVWGTGWAAFGRGGVSFAARLFPSCVCGEPVGPHLGVAVSLLRPVCFHLACVGNRLGRIWAWRCPFCGPSVSILRVWGTGWAAFGRRGVPFAAHPCLKPGCLHKDGPLSLRG</sequence>
<reference evidence="1 2" key="1">
    <citation type="submission" date="2009-01" db="EMBL/GenBank/DDBJ databases">
        <authorList>
            <person name="Qin X."/>
            <person name="Bachman B."/>
            <person name="Battles P."/>
            <person name="Bell A."/>
            <person name="Bess C."/>
            <person name="Bickham C."/>
            <person name="Chaboub L."/>
            <person name="Chen D."/>
            <person name="Coyle M."/>
            <person name="Deiros D.R."/>
            <person name="Dinh H."/>
            <person name="Forbes L."/>
            <person name="Fowler G."/>
            <person name="Francisco L."/>
            <person name="Fu Q."/>
            <person name="Gubbala S."/>
            <person name="Hale W."/>
            <person name="Han Y."/>
            <person name="Hemphill L."/>
            <person name="Highlander S.K."/>
            <person name="Hirani K."/>
            <person name="Hogues M."/>
            <person name="Jackson L."/>
            <person name="Jakkamsetti A."/>
            <person name="Javaid M."/>
            <person name="Jiang H."/>
            <person name="Korchina V."/>
            <person name="Kovar C."/>
            <person name="Lara F."/>
            <person name="Lee S."/>
            <person name="Mata R."/>
            <person name="Mathew T."/>
            <person name="Moen C."/>
            <person name="Morales K."/>
            <person name="Munidasa M."/>
            <person name="Nazareth L."/>
            <person name="Ngo R."/>
            <person name="Nguyen L."/>
            <person name="Okwuonu G."/>
            <person name="Ongeri F."/>
            <person name="Patil S."/>
            <person name="Petrosino J."/>
            <person name="Pham C."/>
            <person name="Pham P."/>
            <person name="Pu L.-L."/>
            <person name="Puazo M."/>
            <person name="Raj R."/>
            <person name="Reid J."/>
            <person name="Rouhana J."/>
            <person name="Saada N."/>
            <person name="Shang Y."/>
            <person name="Simmons D."/>
            <person name="Thornton R."/>
            <person name="Warren J."/>
            <person name="Weissenberger G."/>
            <person name="Zhang J."/>
            <person name="Zhang L."/>
            <person name="Zhou C."/>
            <person name="Zhu D."/>
            <person name="Muzny D."/>
            <person name="Worley K."/>
            <person name="Gibbs R."/>
        </authorList>
    </citation>
    <scope>NUCLEOTIDE SEQUENCE [LARGE SCALE GENOMIC DNA]</scope>
    <source>
        <strain evidence="1 2">ATCC 51866</strain>
    </source>
</reference>
<protein>
    <submittedName>
        <fullName evidence="1">Uncharacterized protein</fullName>
    </submittedName>
</protein>
<keyword evidence="2" id="KW-1185">Reference proteome</keyword>
<name>A0ABM9XQX0_9CORY</name>
<dbReference type="EMBL" id="ACHF01000026">
    <property type="protein sequence ID" value="EEI63580.1"/>
    <property type="molecule type" value="Genomic_DNA"/>
</dbReference>
<gene>
    <name evidence="1" type="ORF">HMPREF0293_0959</name>
</gene>
<proteinExistence type="predicted"/>
<dbReference type="Proteomes" id="UP000006237">
    <property type="component" value="Unassembled WGS sequence"/>
</dbReference>
<comment type="caution">
    <text evidence="1">The sequence shown here is derived from an EMBL/GenBank/DDBJ whole genome shotgun (WGS) entry which is preliminary data.</text>
</comment>
<evidence type="ECO:0000313" key="1">
    <source>
        <dbReference type="EMBL" id="EEI63580.1"/>
    </source>
</evidence>
<evidence type="ECO:0000313" key="2">
    <source>
        <dbReference type="Proteomes" id="UP000006237"/>
    </source>
</evidence>